<dbReference type="SUPFAM" id="SSF54782">
    <property type="entry name" value="Porphobilinogen deaminase (hydroxymethylbilane synthase), C-terminal domain"/>
    <property type="match status" value="1"/>
</dbReference>
<dbReference type="PANTHER" id="PTHR11557">
    <property type="entry name" value="PORPHOBILINOGEN DEAMINASE"/>
    <property type="match status" value="1"/>
</dbReference>
<evidence type="ECO:0000256" key="3">
    <source>
        <dbReference type="ARBA" id="ARBA00004735"/>
    </source>
</evidence>
<comment type="similarity">
    <text evidence="4">Belongs to the HMBS family.</text>
</comment>
<keyword evidence="8" id="KW-0350">Heme biosynthesis</keyword>
<evidence type="ECO:0000256" key="6">
    <source>
        <dbReference type="ARBA" id="ARBA00016519"/>
    </source>
</evidence>
<name>A0A4S2N432_9PEZI</name>
<comment type="catalytic activity">
    <reaction evidence="12">
        <text>4 porphobilinogen + H2O = hydroxymethylbilane + 4 NH4(+)</text>
        <dbReference type="Rhea" id="RHEA:13185"/>
        <dbReference type="ChEBI" id="CHEBI:15377"/>
        <dbReference type="ChEBI" id="CHEBI:28938"/>
        <dbReference type="ChEBI" id="CHEBI:57845"/>
        <dbReference type="ChEBI" id="CHEBI:58126"/>
        <dbReference type="EC" id="2.5.1.61"/>
    </reaction>
</comment>
<dbReference type="STRING" id="341454.A0A4S2N432"/>
<feature type="domain" description="Porphobilinogen deaminase N-terminal" evidence="13">
    <location>
        <begin position="29"/>
        <end position="243"/>
    </location>
</feature>
<feature type="domain" description="Porphobilinogen deaminase C-terminal" evidence="14">
    <location>
        <begin position="256"/>
        <end position="328"/>
    </location>
</feature>
<evidence type="ECO:0000256" key="1">
    <source>
        <dbReference type="ARBA" id="ARBA00001916"/>
    </source>
</evidence>
<dbReference type="Gene3D" id="3.30.160.40">
    <property type="entry name" value="Porphobilinogen deaminase, C-terminal domain"/>
    <property type="match status" value="1"/>
</dbReference>
<accession>A0A4S2N432</accession>
<dbReference type="FunCoup" id="A0A4S2N432">
    <property type="interactions" value="646"/>
</dbReference>
<dbReference type="GO" id="GO:0006782">
    <property type="term" value="P:protoporphyrinogen IX biosynthetic process"/>
    <property type="evidence" value="ECO:0007669"/>
    <property type="project" value="UniProtKB-UniPathway"/>
</dbReference>
<dbReference type="InParanoid" id="A0A4S2N432"/>
<comment type="function">
    <text evidence="2">Tetrapolymerization of the monopyrrole PBG into the hydroxymethylbilane pre-uroporphyrinogen in several discrete steps.</text>
</comment>
<gene>
    <name evidence="15" type="ORF">EX30DRAFT_327518</name>
</gene>
<evidence type="ECO:0000256" key="9">
    <source>
        <dbReference type="ARBA" id="ARBA00023244"/>
    </source>
</evidence>
<dbReference type="EC" id="2.5.1.61" evidence="5"/>
<dbReference type="EMBL" id="ML220113">
    <property type="protein sequence ID" value="TGZ83826.1"/>
    <property type="molecule type" value="Genomic_DNA"/>
</dbReference>
<dbReference type="PROSITE" id="PS00533">
    <property type="entry name" value="PORPHOBILINOGEN_DEAM"/>
    <property type="match status" value="1"/>
</dbReference>
<dbReference type="Pfam" id="PF03900">
    <property type="entry name" value="Porphobil_deamC"/>
    <property type="match status" value="1"/>
</dbReference>
<dbReference type="GO" id="GO:0004418">
    <property type="term" value="F:hydroxymethylbilane synthase activity"/>
    <property type="evidence" value="ECO:0007669"/>
    <property type="project" value="UniProtKB-EC"/>
</dbReference>
<evidence type="ECO:0000256" key="10">
    <source>
        <dbReference type="ARBA" id="ARBA00030685"/>
    </source>
</evidence>
<dbReference type="FunFam" id="3.40.190.10:FF:000086">
    <property type="entry name" value="Probable porphobilinogen deaminase"/>
    <property type="match status" value="1"/>
</dbReference>
<evidence type="ECO:0000256" key="7">
    <source>
        <dbReference type="ARBA" id="ARBA00022679"/>
    </source>
</evidence>
<dbReference type="InterPro" id="IPR000860">
    <property type="entry name" value="HemC"/>
</dbReference>
<evidence type="ECO:0000256" key="2">
    <source>
        <dbReference type="ARBA" id="ARBA00002869"/>
    </source>
</evidence>
<evidence type="ECO:0000259" key="14">
    <source>
        <dbReference type="Pfam" id="PF03900"/>
    </source>
</evidence>
<dbReference type="InterPro" id="IPR022419">
    <property type="entry name" value="Porphobilin_deaminase_cofac_BS"/>
</dbReference>
<dbReference type="FunFam" id="3.30.160.40:FF:000002">
    <property type="entry name" value="Porphobilinogen deaminase"/>
    <property type="match status" value="1"/>
</dbReference>
<proteinExistence type="inferred from homology"/>
<evidence type="ECO:0000256" key="8">
    <source>
        <dbReference type="ARBA" id="ARBA00023133"/>
    </source>
</evidence>
<dbReference type="InterPro" id="IPR022417">
    <property type="entry name" value="Porphobilin_deaminase_N"/>
</dbReference>
<organism evidence="15 16">
    <name type="scientific">Ascodesmis nigricans</name>
    <dbReference type="NCBI Taxonomy" id="341454"/>
    <lineage>
        <taxon>Eukaryota</taxon>
        <taxon>Fungi</taxon>
        <taxon>Dikarya</taxon>
        <taxon>Ascomycota</taxon>
        <taxon>Pezizomycotina</taxon>
        <taxon>Pezizomycetes</taxon>
        <taxon>Pezizales</taxon>
        <taxon>Ascodesmidaceae</taxon>
        <taxon>Ascodesmis</taxon>
    </lineage>
</organism>
<protein>
    <recommendedName>
        <fullName evidence="6">Porphobilinogen deaminase</fullName>
        <ecNumber evidence="5">2.5.1.61</ecNumber>
    </recommendedName>
    <alternativeName>
        <fullName evidence="11">Hydroxymethylbilane synthase</fullName>
    </alternativeName>
    <alternativeName>
        <fullName evidence="10">Pre-uroporphyrinogen synthase</fullName>
    </alternativeName>
</protein>
<evidence type="ECO:0000256" key="5">
    <source>
        <dbReference type="ARBA" id="ARBA00012655"/>
    </source>
</evidence>
<comment type="pathway">
    <text evidence="3">Porphyrin-containing compound metabolism; protoporphyrin-IX biosynthesis; coproporphyrinogen-III from 5-aminolevulinate: step 2/4.</text>
</comment>
<dbReference type="InterPro" id="IPR022418">
    <property type="entry name" value="Porphobilinogen_deaminase_C"/>
</dbReference>
<dbReference type="OrthoDB" id="564646at2759"/>
<comment type="cofactor">
    <cofactor evidence="1">
        <name>dipyrromethane</name>
        <dbReference type="ChEBI" id="CHEBI:60342"/>
    </cofactor>
</comment>
<evidence type="ECO:0000256" key="4">
    <source>
        <dbReference type="ARBA" id="ARBA00005638"/>
    </source>
</evidence>
<dbReference type="GO" id="GO:0005737">
    <property type="term" value="C:cytoplasm"/>
    <property type="evidence" value="ECO:0007669"/>
    <property type="project" value="TreeGrafter"/>
</dbReference>
<dbReference type="SUPFAM" id="SSF53850">
    <property type="entry name" value="Periplasmic binding protein-like II"/>
    <property type="match status" value="1"/>
</dbReference>
<dbReference type="AlphaFoldDB" id="A0A4S2N432"/>
<dbReference type="UniPathway" id="UPA00251">
    <property type="reaction ID" value="UER00319"/>
</dbReference>
<reference evidence="15 16" key="1">
    <citation type="submission" date="2019-04" db="EMBL/GenBank/DDBJ databases">
        <title>Comparative genomics and transcriptomics to analyze fruiting body development in filamentous ascomycetes.</title>
        <authorList>
            <consortium name="DOE Joint Genome Institute"/>
            <person name="Lutkenhaus R."/>
            <person name="Traeger S."/>
            <person name="Breuer J."/>
            <person name="Kuo A."/>
            <person name="Lipzen A."/>
            <person name="Pangilinan J."/>
            <person name="Dilworth D."/>
            <person name="Sandor L."/>
            <person name="Poggeler S."/>
            <person name="Barry K."/>
            <person name="Grigoriev I.V."/>
            <person name="Nowrousian M."/>
        </authorList>
    </citation>
    <scope>NUCLEOTIDE SEQUENCE [LARGE SCALE GENOMIC DNA]</scope>
    <source>
        <strain evidence="15 16">CBS 389.68</strain>
    </source>
</reference>
<dbReference type="Proteomes" id="UP000298138">
    <property type="component" value="Unassembled WGS sequence"/>
</dbReference>
<keyword evidence="9" id="KW-0627">Porphyrin biosynthesis</keyword>
<evidence type="ECO:0000313" key="16">
    <source>
        <dbReference type="Proteomes" id="UP000298138"/>
    </source>
</evidence>
<sequence length="354" mass="38662">MISYTLLLLQHQIYRLLGLPPPFMDPRELKVGTRDSVLAMAQTHIVISQLLKNHRHVTCTTTSLKTSGDKNLTQALFDIPSKSVWTAELETLLLEHSVDLVVHSLKDMPTILPDGCELGCVLTREDPRDALVLSANCPEGINTLADLPAGSVVGTSSIRRIAQLRRKYPHLKITDMRGNVPSRLRKLDDPALGYTAAILAAAGLHRLGLEKRINQYLEYPEMLHAVGQGAIGVEIRKGDEELRSLLAPLRCDNTALAALAERALLRRLEGGCSVPIGVQTSWEGKVLKMKAAVISVDGTESVECEEAAEVNDDDEAETYGVSVAETLLEKGAGPILDRINRERQAKPPVAEGEH</sequence>
<dbReference type="Gene3D" id="3.40.190.10">
    <property type="entry name" value="Periplasmic binding protein-like II"/>
    <property type="match status" value="2"/>
</dbReference>
<evidence type="ECO:0000313" key="15">
    <source>
        <dbReference type="EMBL" id="TGZ83826.1"/>
    </source>
</evidence>
<dbReference type="NCBIfam" id="TIGR00212">
    <property type="entry name" value="hemC"/>
    <property type="match status" value="1"/>
</dbReference>
<evidence type="ECO:0000259" key="13">
    <source>
        <dbReference type="Pfam" id="PF01379"/>
    </source>
</evidence>
<evidence type="ECO:0000256" key="11">
    <source>
        <dbReference type="ARBA" id="ARBA00033064"/>
    </source>
</evidence>
<dbReference type="InterPro" id="IPR036803">
    <property type="entry name" value="Porphobilinogen_deaminase_C_sf"/>
</dbReference>
<dbReference type="PIRSF" id="PIRSF001438">
    <property type="entry name" value="4pyrrol_synth_OHMeBilane_synth"/>
    <property type="match status" value="1"/>
</dbReference>
<dbReference type="PRINTS" id="PR00151">
    <property type="entry name" value="PORPHBDMNASE"/>
</dbReference>
<keyword evidence="16" id="KW-1185">Reference proteome</keyword>
<dbReference type="Pfam" id="PF01379">
    <property type="entry name" value="Porphobil_deam"/>
    <property type="match status" value="1"/>
</dbReference>
<dbReference type="PANTHER" id="PTHR11557:SF0">
    <property type="entry name" value="PORPHOBILINOGEN DEAMINASE"/>
    <property type="match status" value="1"/>
</dbReference>
<keyword evidence="7" id="KW-0808">Transferase</keyword>
<dbReference type="FunFam" id="3.40.190.10:FF:000005">
    <property type="entry name" value="Porphobilinogen deaminase"/>
    <property type="match status" value="1"/>
</dbReference>
<evidence type="ECO:0000256" key="12">
    <source>
        <dbReference type="ARBA" id="ARBA00048169"/>
    </source>
</evidence>